<comment type="caution">
    <text evidence="8">The sequence shown here is derived from an EMBL/GenBank/DDBJ whole genome shotgun (WGS) entry which is preliminary data.</text>
</comment>
<name>A0ABS7WT71_9BACT</name>
<keyword evidence="4" id="KW-0347">Helicase</keyword>
<evidence type="ECO:0000256" key="4">
    <source>
        <dbReference type="ARBA" id="ARBA00022806"/>
    </source>
</evidence>
<dbReference type="InterPro" id="IPR014001">
    <property type="entry name" value="Helicase_ATP-bd"/>
</dbReference>
<keyword evidence="5" id="KW-0067">ATP-binding</keyword>
<dbReference type="PANTHER" id="PTHR43788:SF8">
    <property type="entry name" value="DNA-BINDING PROTEIN SMUBP-2"/>
    <property type="match status" value="1"/>
</dbReference>
<dbReference type="Pfam" id="PF13087">
    <property type="entry name" value="AAA_12"/>
    <property type="match status" value="1"/>
</dbReference>
<keyword evidence="9" id="KW-1185">Reference proteome</keyword>
<reference evidence="8 9" key="1">
    <citation type="submission" date="2020-07" db="EMBL/GenBank/DDBJ databases">
        <title>Transfer of Campylobacter canadensis to the novel genus Avispirillum gen. nov., that also includes two novel species recovered from migratory waterfowl: Avispirillum anseris sp. nov. and Avispirillum brantae sp. nov.</title>
        <authorList>
            <person name="Miller W.G."/>
            <person name="Chapman M.H."/>
            <person name="Yee E."/>
            <person name="Inglis G.D."/>
        </authorList>
    </citation>
    <scope>NUCLEOTIDE SEQUENCE [LARGE SCALE GENOMIC DNA]</scope>
    <source>
        <strain evidence="8 9">L283</strain>
    </source>
</reference>
<dbReference type="Gene3D" id="3.40.50.300">
    <property type="entry name" value="P-loop containing nucleotide triphosphate hydrolases"/>
    <property type="match status" value="2"/>
</dbReference>
<dbReference type="InterPro" id="IPR027417">
    <property type="entry name" value="P-loop_NTPase"/>
</dbReference>
<dbReference type="InterPro" id="IPR047187">
    <property type="entry name" value="SF1_C_Upf1"/>
</dbReference>
<evidence type="ECO:0000256" key="2">
    <source>
        <dbReference type="ARBA" id="ARBA00022741"/>
    </source>
</evidence>
<feature type="domain" description="AAA+ ATPase" evidence="6">
    <location>
        <begin position="238"/>
        <end position="440"/>
    </location>
</feature>
<sequence length="687" mass="79591">MLDKIYKNGLFKDNIEFLLEVNNKNNNFDCKSIDELLKEIKQHSSSDDNAILYSEKSIKMEEDLLKAENDYIQSKKLSQIGTISNTKNNQLCFVIENANRHFKQNHKVIIKKLNYTQDDDELKGVVDKFVSTKSLLYVNIEDEYSKINLKQYDKNEILIKYSINYDYQAEEIVFKKKERALDELKKSNVYINNLASKLCEPNLNFTENNLIKIDEFFNKNLDENQQLAVKKALSLQDGSEILLIQGPPGTGKTTTIVEIIKQYLKLHPSYKMLITSQSNQAVDNVLEKICEEEQKILRIGNDESKMSEIARKYTPNKIINTIVSKNIKDLQENEIQEFKKNQDEFKEILQSITSKSVKNTDVEMFFIKNIKIIFGTLIGISSWNNFREIVFDLVIVDEAGRATLSELLVPCIKAKKIIFVGDHKQLAPIIDDDIANNLESYSKKEVITSLFEQLFNSNTKFNNLKHMLTYNYRAHKSICNIYSNVFYEGDLKTKDEINELKQHNIDCYIANLVWLNTGNLKDRADEQKGTGKINRCNAKIIKQELNTLQNYCKNNNLSIGIITPYKDQKYYLDNYLKDIVQKYKQDDIQIDIGTVDSFQGSDRDIIFYDCVRAGGGKKSKIDFIADEKRLNVSLSRAKKLLLIVGDIDFLYKSCTNNGFNPFKEIIEYIYKNKSEYEIRNLGEINEA</sequence>
<evidence type="ECO:0000256" key="1">
    <source>
        <dbReference type="ARBA" id="ARBA00007913"/>
    </source>
</evidence>
<keyword evidence="2" id="KW-0547">Nucleotide-binding</keyword>
<proteinExistence type="inferred from homology"/>
<gene>
    <name evidence="8" type="ORF">AVCANL283_07705</name>
</gene>
<evidence type="ECO:0000313" key="9">
    <source>
        <dbReference type="Proteomes" id="UP000786183"/>
    </source>
</evidence>
<accession>A0ABS7WT71</accession>
<keyword evidence="3" id="KW-0378">Hydrolase</keyword>
<evidence type="ECO:0000256" key="3">
    <source>
        <dbReference type="ARBA" id="ARBA00022801"/>
    </source>
</evidence>
<dbReference type="Pfam" id="PF13086">
    <property type="entry name" value="AAA_11"/>
    <property type="match status" value="1"/>
</dbReference>
<dbReference type="SMART" id="SM00382">
    <property type="entry name" value="AAA"/>
    <property type="match status" value="1"/>
</dbReference>
<dbReference type="SMART" id="SM00487">
    <property type="entry name" value="DEXDc"/>
    <property type="match status" value="1"/>
</dbReference>
<dbReference type="InterPro" id="IPR003593">
    <property type="entry name" value="AAA+_ATPase"/>
</dbReference>
<dbReference type="CDD" id="cd18808">
    <property type="entry name" value="SF1_C_Upf1"/>
    <property type="match status" value="1"/>
</dbReference>
<dbReference type="InterPro" id="IPR050534">
    <property type="entry name" value="Coronavir_polyprotein_1ab"/>
</dbReference>
<dbReference type="InterPro" id="IPR041679">
    <property type="entry name" value="DNA2/NAM7-like_C"/>
</dbReference>
<evidence type="ECO:0000313" key="8">
    <source>
        <dbReference type="EMBL" id="MBZ7987975.1"/>
    </source>
</evidence>
<dbReference type="RefSeq" id="WP_224325520.1">
    <property type="nucleotide sequence ID" value="NZ_JACGBB010000021.1"/>
</dbReference>
<evidence type="ECO:0000259" key="6">
    <source>
        <dbReference type="SMART" id="SM00382"/>
    </source>
</evidence>
<evidence type="ECO:0000259" key="7">
    <source>
        <dbReference type="SMART" id="SM00487"/>
    </source>
</evidence>
<organism evidence="8 9">
    <name type="scientific">Campylobacter canadensis</name>
    <dbReference type="NCBI Taxonomy" id="449520"/>
    <lineage>
        <taxon>Bacteria</taxon>
        <taxon>Pseudomonadati</taxon>
        <taxon>Campylobacterota</taxon>
        <taxon>Epsilonproteobacteria</taxon>
        <taxon>Campylobacterales</taxon>
        <taxon>Campylobacteraceae</taxon>
        <taxon>Campylobacter</taxon>
    </lineage>
</organism>
<dbReference type="SUPFAM" id="SSF52540">
    <property type="entry name" value="P-loop containing nucleoside triphosphate hydrolases"/>
    <property type="match status" value="1"/>
</dbReference>
<dbReference type="Proteomes" id="UP000786183">
    <property type="component" value="Unassembled WGS sequence"/>
</dbReference>
<dbReference type="PANTHER" id="PTHR43788">
    <property type="entry name" value="DNA2/NAM7 HELICASE FAMILY MEMBER"/>
    <property type="match status" value="1"/>
</dbReference>
<protein>
    <submittedName>
        <fullName evidence="8">AAA family ATPase</fullName>
    </submittedName>
</protein>
<evidence type="ECO:0000256" key="5">
    <source>
        <dbReference type="ARBA" id="ARBA00022840"/>
    </source>
</evidence>
<dbReference type="InterPro" id="IPR041677">
    <property type="entry name" value="DNA2/NAM7_AAA_11"/>
</dbReference>
<dbReference type="EMBL" id="JACGBB010000021">
    <property type="protein sequence ID" value="MBZ7987975.1"/>
    <property type="molecule type" value="Genomic_DNA"/>
</dbReference>
<feature type="domain" description="Helicase ATP-binding" evidence="7">
    <location>
        <begin position="217"/>
        <end position="410"/>
    </location>
</feature>
<comment type="similarity">
    <text evidence="1">Belongs to the DNA2/NAM7 helicase family.</text>
</comment>